<reference evidence="1" key="1">
    <citation type="journal article" date="2021" name="J Fungi (Basel)">
        <title>Virulence traits and population genomics of the black yeast Aureobasidium melanogenum.</title>
        <authorList>
            <person name="Cernosa A."/>
            <person name="Sun X."/>
            <person name="Gostincar C."/>
            <person name="Fang C."/>
            <person name="Gunde-Cimerman N."/>
            <person name="Song Z."/>
        </authorList>
    </citation>
    <scope>NUCLEOTIDE SEQUENCE</scope>
    <source>
        <strain evidence="1">EXF-9911</strain>
    </source>
</reference>
<feature type="non-terminal residue" evidence="1">
    <location>
        <position position="309"/>
    </location>
</feature>
<proteinExistence type="predicted"/>
<evidence type="ECO:0000313" key="1">
    <source>
        <dbReference type="EMBL" id="KAG9700266.1"/>
    </source>
</evidence>
<reference evidence="1" key="2">
    <citation type="submission" date="2021-08" db="EMBL/GenBank/DDBJ databases">
        <authorList>
            <person name="Gostincar C."/>
            <person name="Sun X."/>
            <person name="Song Z."/>
            <person name="Gunde-Cimerman N."/>
        </authorList>
    </citation>
    <scope>NUCLEOTIDE SEQUENCE</scope>
    <source>
        <strain evidence="1">EXF-9911</strain>
    </source>
</reference>
<sequence>MEIQLSNKFALASEIKMSIEIHEYFSLPSNSGHNANIPPVKRGGEIPLQEERPAKRFRYSESEITQSVKVLVHHYGLDTAQEEVLTALVKEHEVVPTVEEVEWVVQEAQLRDGDQALNWPMFYFMEFYPWYLRLLKDDHRVFVGIFEHQKEKRDLWASFTPKSQFHLNGPLPGKQKNVFRLKAELRPYIKWHASFEELFQLSNIKSDSFEDLAGAKKAQQQQTAYIKAVMKVLARFPGLIFDRNLHEGEQSNQLCGPTWDAFPFLNREERSEQNPLNDLFKLLCSIKVGTIKSLKKLREDDEDDDDDED</sequence>
<organism evidence="1 2">
    <name type="scientific">Aureobasidium melanogenum</name>
    <name type="common">Aureobasidium pullulans var. melanogenum</name>
    <dbReference type="NCBI Taxonomy" id="46634"/>
    <lineage>
        <taxon>Eukaryota</taxon>
        <taxon>Fungi</taxon>
        <taxon>Dikarya</taxon>
        <taxon>Ascomycota</taxon>
        <taxon>Pezizomycotina</taxon>
        <taxon>Dothideomycetes</taxon>
        <taxon>Dothideomycetidae</taxon>
        <taxon>Dothideales</taxon>
        <taxon>Saccotheciaceae</taxon>
        <taxon>Aureobasidium</taxon>
    </lineage>
</organism>
<name>A0A9P8EVS9_AURME</name>
<protein>
    <submittedName>
        <fullName evidence="1">Uncharacterized protein</fullName>
    </submittedName>
</protein>
<comment type="caution">
    <text evidence="1">The sequence shown here is derived from an EMBL/GenBank/DDBJ whole genome shotgun (WGS) entry which is preliminary data.</text>
</comment>
<dbReference type="EMBL" id="JAHFXF010000019">
    <property type="protein sequence ID" value="KAG9700266.1"/>
    <property type="molecule type" value="Genomic_DNA"/>
</dbReference>
<gene>
    <name evidence="1" type="ORF">KCU76_g888</name>
</gene>
<accession>A0A9P8EVS9</accession>
<dbReference type="OrthoDB" id="3876341at2759"/>
<evidence type="ECO:0000313" key="2">
    <source>
        <dbReference type="Proteomes" id="UP000779574"/>
    </source>
</evidence>
<dbReference type="AlphaFoldDB" id="A0A9P8EVS9"/>
<dbReference type="Proteomes" id="UP000779574">
    <property type="component" value="Unassembled WGS sequence"/>
</dbReference>